<dbReference type="PANTHER" id="PTHR38340:SF1">
    <property type="entry name" value="S-LAYER PROTEIN"/>
    <property type="match status" value="1"/>
</dbReference>
<dbReference type="Pfam" id="PF00353">
    <property type="entry name" value="HemolysinCabind"/>
    <property type="match status" value="1"/>
</dbReference>
<keyword evidence="4" id="KW-0677">Repeat</keyword>
<dbReference type="SUPFAM" id="SSF51120">
    <property type="entry name" value="beta-Roll"/>
    <property type="match status" value="1"/>
</dbReference>
<feature type="domain" description="Peptidase M10 serralysin C-terminal" evidence="5">
    <location>
        <begin position="136"/>
        <end position="299"/>
    </location>
</feature>
<evidence type="ECO:0000313" key="6">
    <source>
        <dbReference type="EMBL" id="MCQ4634319.1"/>
    </source>
</evidence>
<name>A0ABT1RGI7_9HYPH</name>
<dbReference type="InterPro" id="IPR011049">
    <property type="entry name" value="Serralysin-like_metalloprot_C"/>
</dbReference>
<dbReference type="InterPro" id="IPR018511">
    <property type="entry name" value="Hemolysin-typ_Ca-bd_CS"/>
</dbReference>
<evidence type="ECO:0000256" key="2">
    <source>
        <dbReference type="ARBA" id="ARBA00004613"/>
    </source>
</evidence>
<gene>
    <name evidence="6" type="ORF">GB927_030075</name>
</gene>
<reference evidence="6" key="1">
    <citation type="submission" date="2021-07" db="EMBL/GenBank/DDBJ databases">
        <title>Shinella sp. nov., a novel member of the genus Shinella from water.</title>
        <authorList>
            <person name="Deng Y."/>
        </authorList>
    </citation>
    <scope>NUCLEOTIDE SEQUENCE</scope>
    <source>
        <strain evidence="6">CPCC 100929</strain>
    </source>
</reference>
<accession>A0ABT1RGI7</accession>
<dbReference type="PANTHER" id="PTHR38340">
    <property type="entry name" value="S-LAYER PROTEIN"/>
    <property type="match status" value="1"/>
</dbReference>
<dbReference type="PROSITE" id="PS00330">
    <property type="entry name" value="HEMOLYSIN_CALCIUM"/>
    <property type="match status" value="2"/>
</dbReference>
<dbReference type="Pfam" id="PF08548">
    <property type="entry name" value="Peptidase_M10_C"/>
    <property type="match status" value="1"/>
</dbReference>
<dbReference type="Gene3D" id="2.150.10.10">
    <property type="entry name" value="Serralysin-like metalloprotease, C-terminal"/>
    <property type="match status" value="2"/>
</dbReference>
<dbReference type="InterPro" id="IPR001343">
    <property type="entry name" value="Hemolysn_Ca-bd"/>
</dbReference>
<evidence type="ECO:0000256" key="3">
    <source>
        <dbReference type="ARBA" id="ARBA00022525"/>
    </source>
</evidence>
<dbReference type="InterPro" id="IPR050557">
    <property type="entry name" value="RTX_toxin/Mannuronan_C5-epim"/>
</dbReference>
<organism evidence="6 7">
    <name type="scientific">Shinella lacus</name>
    <dbReference type="NCBI Taxonomy" id="2654216"/>
    <lineage>
        <taxon>Bacteria</taxon>
        <taxon>Pseudomonadati</taxon>
        <taxon>Pseudomonadota</taxon>
        <taxon>Alphaproteobacteria</taxon>
        <taxon>Hyphomicrobiales</taxon>
        <taxon>Rhizobiaceae</taxon>
        <taxon>Shinella</taxon>
    </lineage>
</organism>
<comment type="caution">
    <text evidence="6">The sequence shown here is derived from an EMBL/GenBank/DDBJ whole genome shotgun (WGS) entry which is preliminary data.</text>
</comment>
<evidence type="ECO:0000256" key="1">
    <source>
        <dbReference type="ARBA" id="ARBA00001913"/>
    </source>
</evidence>
<comment type="subcellular location">
    <subcellularLocation>
        <location evidence="2">Secreted</location>
    </subcellularLocation>
</comment>
<evidence type="ECO:0000256" key="4">
    <source>
        <dbReference type="ARBA" id="ARBA00022737"/>
    </source>
</evidence>
<dbReference type="RefSeq" id="WP_256120922.1">
    <property type="nucleotide sequence ID" value="NZ_WHSB02000019.1"/>
</dbReference>
<keyword evidence="7" id="KW-1185">Reference proteome</keyword>
<dbReference type="PRINTS" id="PR00313">
    <property type="entry name" value="CABNDNGRPT"/>
</dbReference>
<protein>
    <recommendedName>
        <fullName evidence="5">Peptidase M10 serralysin C-terminal domain-containing protein</fullName>
    </recommendedName>
</protein>
<proteinExistence type="predicted"/>
<keyword evidence="3" id="KW-0964">Secreted</keyword>
<sequence>MANVLWTSMLYGRMFPYPYLGGLTKQVKQASSTELVIDFYSESDLENPEATIVITGKGLSRNLNSGTVDSLTVFGAERQLYGLFDELNVAFNPLWEAVNWEDNDNPFSDIVLGGNDVITGTWRDDTINGNAGHDRILGGSGDDFLIGYTGRDTLEGGSGADYLIGGSDDDVLKGSAGNDRLEGGSGADKLYGGSGADSFVFESTKDSTTSATGRDTIFDFKQTQKDKIDLTKIDANTKSGGDQAFKFIGTDGFHKKAGELRYEKKAGDTFVFADVNGDGKADFSIVLDSSVNLKASDFIL</sequence>
<dbReference type="Proteomes" id="UP000996601">
    <property type="component" value="Unassembled WGS sequence"/>
</dbReference>
<comment type="cofactor">
    <cofactor evidence="1">
        <name>Ca(2+)</name>
        <dbReference type="ChEBI" id="CHEBI:29108"/>
    </cofactor>
</comment>
<dbReference type="EMBL" id="WHSB02000019">
    <property type="protein sequence ID" value="MCQ4634319.1"/>
    <property type="molecule type" value="Genomic_DNA"/>
</dbReference>
<dbReference type="InterPro" id="IPR013858">
    <property type="entry name" value="Peptidase_M10B_C"/>
</dbReference>
<evidence type="ECO:0000259" key="5">
    <source>
        <dbReference type="Pfam" id="PF08548"/>
    </source>
</evidence>
<evidence type="ECO:0000313" key="7">
    <source>
        <dbReference type="Proteomes" id="UP000996601"/>
    </source>
</evidence>